<comment type="caution">
    <text evidence="11">The sequence shown here is derived from an EMBL/GenBank/DDBJ whole genome shotgun (WGS) entry which is preliminary data.</text>
</comment>
<dbReference type="Pfam" id="PF17846">
    <property type="entry name" value="XRN_M"/>
    <property type="match status" value="2"/>
</dbReference>
<dbReference type="Gene3D" id="3.40.50.12390">
    <property type="match status" value="2"/>
</dbReference>
<dbReference type="Pfam" id="PF18129">
    <property type="entry name" value="SH3_12"/>
    <property type="match status" value="1"/>
</dbReference>
<evidence type="ECO:0000256" key="1">
    <source>
        <dbReference type="ARBA" id="ARBA00022722"/>
    </source>
</evidence>
<evidence type="ECO:0000313" key="12">
    <source>
        <dbReference type="Proteomes" id="UP000616769"/>
    </source>
</evidence>
<dbReference type="PANTHER" id="PTHR12341">
    <property type="entry name" value="5'-&gt;3' EXORIBONUCLEASE"/>
    <property type="match status" value="1"/>
</dbReference>
<dbReference type="InterPro" id="IPR041412">
    <property type="entry name" value="Xrn1_helical"/>
</dbReference>
<dbReference type="InterPro" id="IPR016494">
    <property type="entry name" value="5_3_exoribonuclease_1"/>
</dbReference>
<dbReference type="CDD" id="cd18673">
    <property type="entry name" value="PIN_XRN1-2-like"/>
    <property type="match status" value="1"/>
</dbReference>
<reference evidence="11 12" key="1">
    <citation type="journal article" date="2015" name="Parasit. Vectors">
        <title>Draft genome of the scabies mite.</title>
        <authorList>
            <person name="Rider S.D.Jr."/>
            <person name="Morgan M.S."/>
            <person name="Arlian L.G."/>
        </authorList>
    </citation>
    <scope>NUCLEOTIDE SEQUENCE [LARGE SCALE GENOMIC DNA]</scope>
    <source>
        <strain evidence="11">Arlian Lab</strain>
    </source>
</reference>
<dbReference type="GO" id="GO:0005634">
    <property type="term" value="C:nucleus"/>
    <property type="evidence" value="ECO:0007669"/>
    <property type="project" value="TreeGrafter"/>
</dbReference>
<feature type="domain" description="Xrn1 N-terminal" evidence="6">
    <location>
        <begin position="1"/>
        <end position="225"/>
    </location>
</feature>
<keyword evidence="5" id="KW-0963">Cytoplasm</keyword>
<proteinExistence type="inferred from homology"/>
<comment type="similarity">
    <text evidence="4 5">Belongs to the 5'-3' exonuclease family.</text>
</comment>
<dbReference type="InterPro" id="IPR047008">
    <property type="entry name" value="XRN1_SH3_sf"/>
</dbReference>
<dbReference type="GO" id="GO:0000956">
    <property type="term" value="P:nuclear-transcribed mRNA catabolic process"/>
    <property type="evidence" value="ECO:0007669"/>
    <property type="project" value="InterPro"/>
</dbReference>
<evidence type="ECO:0000256" key="4">
    <source>
        <dbReference type="ARBA" id="ARBA00038299"/>
    </source>
</evidence>
<evidence type="ECO:0000259" key="7">
    <source>
        <dbReference type="Pfam" id="PF17846"/>
    </source>
</evidence>
<keyword evidence="5" id="KW-0694">RNA-binding</keyword>
<evidence type="ECO:0000256" key="5">
    <source>
        <dbReference type="PIRNR" id="PIRNR006743"/>
    </source>
</evidence>
<protein>
    <recommendedName>
        <fullName evidence="5">5'-3' exoribonuclease 1</fullName>
        <ecNumber evidence="5">3.1.13.-</ecNumber>
    </recommendedName>
</protein>
<evidence type="ECO:0000259" key="8">
    <source>
        <dbReference type="Pfam" id="PF18129"/>
    </source>
</evidence>
<feature type="domain" description="5'-3' exoribonuclease 1 SH3-like" evidence="8">
    <location>
        <begin position="1079"/>
        <end position="1184"/>
    </location>
</feature>
<evidence type="ECO:0000256" key="2">
    <source>
        <dbReference type="ARBA" id="ARBA00022801"/>
    </source>
</evidence>
<sequence length="1201" mass="141130">MGIPKLYRWLSERYPSINEDINQYNVPEFDYFYIDMNGVFHTCAHSNNVHKQISEEKIFQDICFYIEYLFNLIRPKKVFFLAVDGVAPRSKMNQQRSRRFRKFKEMEQIRNQAIESGESSPETPTFDSNCITPGTEFMLKLNAHLIDFVAKKIQKSIEWQEITVIFSGCDVAGEGEHKIMDYIRYNKTLNLLDADSKHCIYGLDADLIMVSLSSHEPYFAILREEVIFSKNQKSSSDPMVTNFQLLHISILRDYIYHEFLEIKPKIKFPYVLEKIIDDLVLIIMLLGNDFIPNLPRFHIHKHGLQILFDSYKSIMPILDGYLNTRGKIHFERFHKFLKKLSFYDQDQFNHNSFDFRYLDDKTNQITFGEGIDLNEDFDFENMHHLSDNDDSISDESNASDDEFRATRNYYYQTKLQFENLDEDVAQLSLEYMRGIQWVLHYYYDGCVSWEWFYPYHYAPYVSDLANVSTEIEFIFKIGSPLEPLIQLLAVLPSGSKELLPKALQKLTYLPDSPLIEFFPLKFQTDLNEKINEYESIVLMPFIDQKILLKTFDDHRHELTPEDLSRNIPGSYHFFSYVENLDKNKAYDYERFPNLQDERMKFDDLRLPMEIINKELRSNIDLERHNGFPRMNGLNFKTKIEYAKIKVFRFQSQNMTLMIEVEKRSFCPSILQTMANEYVGKIVNIDWPLIKEAKLISLLDNKICYEKNKQTELKANEIERAKIFGRNILDRFKNKRGIVLDSVEFMAKVLPLSANRYSMFNGEIKLFKQWDQSPIYIPLDIVLFDCQKIFRMNPFYQSLDNIFKKNHPFYLIANPHYGSECSVIHYNSKQKCVSVVIHLRSLPLIEDLMKNYTIIMQKNFLSEKKLASTVAKSINVPEIVVRRVLGSVMITFLNKNENIKRINVGLKFKGKKDSKPYCLPGYSCYDVNEYFFVPKVIEIVEEYHRKFPEVFQMLINLNKPVYDLVDLFPDDLFAVRKSHQLFIFNSLILIRFLSDKIKKLNSIRNWFDSISISSSEHIVADAEYLDNCIIHLLEKKIIAFKASIMNRIKEETVTGQFLPENFYIPEFDLEASNLPDPKATYYLFDRVVNIKRYIPVPFGAKGYIVGIIYPEEIIKKNFNGNNQNFNNNKTSLNESNETNSMANNVTRNIESANIEVLFDEPFAGGSIDRSSDLNTFTMKASWLINVTYGEQILSLRRQSIGR</sequence>
<dbReference type="InterPro" id="IPR040992">
    <property type="entry name" value="XRN1_D1"/>
</dbReference>
<dbReference type="AlphaFoldDB" id="A0A132A4S0"/>
<keyword evidence="1 5" id="KW-0540">Nuclease</keyword>
<dbReference type="GO" id="GO:0003723">
    <property type="term" value="F:RNA binding"/>
    <property type="evidence" value="ECO:0007669"/>
    <property type="project" value="UniProtKB-KW"/>
</dbReference>
<evidence type="ECO:0000259" key="10">
    <source>
        <dbReference type="Pfam" id="PF18334"/>
    </source>
</evidence>
<evidence type="ECO:0000313" key="11">
    <source>
        <dbReference type="EMBL" id="KPM05952.1"/>
    </source>
</evidence>
<dbReference type="GO" id="GO:0016075">
    <property type="term" value="P:rRNA catabolic process"/>
    <property type="evidence" value="ECO:0007669"/>
    <property type="project" value="TreeGrafter"/>
</dbReference>
<dbReference type="OrthoDB" id="372487at2759"/>
<dbReference type="Pfam" id="PF18332">
    <property type="entry name" value="XRN1_D1"/>
    <property type="match status" value="1"/>
</dbReference>
<dbReference type="Proteomes" id="UP000616769">
    <property type="component" value="Unassembled WGS sequence"/>
</dbReference>
<accession>A0A132A4S0</accession>
<feature type="domain" description="5'-3' exoribonuclease 1 D1" evidence="9">
    <location>
        <begin position="622"/>
        <end position="758"/>
    </location>
</feature>
<evidence type="ECO:0000256" key="3">
    <source>
        <dbReference type="ARBA" id="ARBA00022839"/>
    </source>
</evidence>
<dbReference type="InterPro" id="IPR041106">
    <property type="entry name" value="XRN1_D2_D3"/>
</dbReference>
<dbReference type="GO" id="GO:0005737">
    <property type="term" value="C:cytoplasm"/>
    <property type="evidence" value="ECO:0007669"/>
    <property type="project" value="UniProtKB-SubCell"/>
</dbReference>
<keyword evidence="2 5" id="KW-0378">Hydrolase</keyword>
<dbReference type="InterPro" id="IPR047007">
    <property type="entry name" value="XRN1_D1_sf"/>
</dbReference>
<dbReference type="Pfam" id="PF18334">
    <property type="entry name" value="XRN1_D2_D3"/>
    <property type="match status" value="1"/>
</dbReference>
<evidence type="ECO:0000259" key="9">
    <source>
        <dbReference type="Pfam" id="PF18332"/>
    </source>
</evidence>
<dbReference type="PIRSF" id="PIRSF006743">
    <property type="entry name" value="Exonuclease_Xnr1"/>
    <property type="match status" value="1"/>
</dbReference>
<dbReference type="InterPro" id="IPR004859">
    <property type="entry name" value="Xrn1_N"/>
</dbReference>
<dbReference type="EMBL" id="JXLN01010568">
    <property type="protein sequence ID" value="KPM05952.1"/>
    <property type="molecule type" value="Genomic_DNA"/>
</dbReference>
<feature type="domain" description="Xrn1 helical" evidence="7">
    <location>
        <begin position="407"/>
        <end position="579"/>
    </location>
</feature>
<gene>
    <name evidence="11" type="ORF">QR98_0044250</name>
</gene>
<dbReference type="PANTHER" id="PTHR12341:SF7">
    <property type="entry name" value="5'-3' EXORIBONUCLEASE 1"/>
    <property type="match status" value="1"/>
</dbReference>
<feature type="domain" description="Xrn1 helical" evidence="7">
    <location>
        <begin position="270"/>
        <end position="352"/>
    </location>
</feature>
<feature type="domain" description="Exoribonuclease Xrn1 D2/D3" evidence="10">
    <location>
        <begin position="804"/>
        <end position="1047"/>
    </location>
</feature>
<dbReference type="InterPro" id="IPR027073">
    <property type="entry name" value="5_3_exoribonuclease"/>
</dbReference>
<dbReference type="EC" id="3.1.13.-" evidence="5"/>
<organism evidence="11 12">
    <name type="scientific">Sarcoptes scabiei</name>
    <name type="common">Itch mite</name>
    <name type="synonym">Acarus scabiei</name>
    <dbReference type="NCBI Taxonomy" id="52283"/>
    <lineage>
        <taxon>Eukaryota</taxon>
        <taxon>Metazoa</taxon>
        <taxon>Ecdysozoa</taxon>
        <taxon>Arthropoda</taxon>
        <taxon>Chelicerata</taxon>
        <taxon>Arachnida</taxon>
        <taxon>Acari</taxon>
        <taxon>Acariformes</taxon>
        <taxon>Sarcoptiformes</taxon>
        <taxon>Astigmata</taxon>
        <taxon>Psoroptidia</taxon>
        <taxon>Sarcoptoidea</taxon>
        <taxon>Sarcoptidae</taxon>
        <taxon>Sarcoptinae</taxon>
        <taxon>Sarcoptes</taxon>
    </lineage>
</organism>
<dbReference type="GO" id="GO:0004534">
    <property type="term" value="F:5'-3' RNA exonuclease activity"/>
    <property type="evidence" value="ECO:0007669"/>
    <property type="project" value="TreeGrafter"/>
</dbReference>
<comment type="subcellular location">
    <subcellularLocation>
        <location evidence="5">Cytoplasm</location>
    </subcellularLocation>
</comment>
<evidence type="ECO:0000259" key="6">
    <source>
        <dbReference type="Pfam" id="PF03159"/>
    </source>
</evidence>
<name>A0A132A4S0_SARSC</name>
<dbReference type="VEuPathDB" id="VectorBase:SSCA001911"/>
<dbReference type="Gene3D" id="2.170.260.40">
    <property type="match status" value="1"/>
</dbReference>
<keyword evidence="3 5" id="KW-0269">Exonuclease</keyword>
<dbReference type="Gene3D" id="1.25.40.1050">
    <property type="match status" value="1"/>
</dbReference>
<dbReference type="Pfam" id="PF03159">
    <property type="entry name" value="XRN_N"/>
    <property type="match status" value="1"/>
</dbReference>
<dbReference type="InterPro" id="IPR041385">
    <property type="entry name" value="SH3_12"/>
</dbReference>
<dbReference type="Gene3D" id="2.30.30.750">
    <property type="match status" value="1"/>
</dbReference>